<dbReference type="RefSeq" id="WP_269024072.1">
    <property type="nucleotide sequence ID" value="NZ_JANXKW010000004.1"/>
</dbReference>
<reference evidence="1" key="1">
    <citation type="submission" date="2022-09" db="EMBL/GenBank/DDBJ databases">
        <title>Diversity of Dellaglioa algida.</title>
        <authorList>
            <person name="Matthias E."/>
            <person name="Werum V."/>
        </authorList>
    </citation>
    <scope>NUCLEOTIDE SEQUENCE</scope>
    <source>
        <strain evidence="1">TMW 2.2523</strain>
    </source>
</reference>
<proteinExistence type="predicted"/>
<dbReference type="Proteomes" id="UP001081467">
    <property type="component" value="Unassembled WGS sequence"/>
</dbReference>
<organism evidence="1 2">
    <name type="scientific">Dellaglioa carnosa</name>
    <dbReference type="NCBI Taxonomy" id="2995136"/>
    <lineage>
        <taxon>Bacteria</taxon>
        <taxon>Bacillati</taxon>
        <taxon>Bacillota</taxon>
        <taxon>Bacilli</taxon>
        <taxon>Lactobacillales</taxon>
        <taxon>Lactobacillaceae</taxon>
        <taxon>Dellaglioa</taxon>
    </lineage>
</organism>
<comment type="caution">
    <text evidence="1">The sequence shown here is derived from an EMBL/GenBank/DDBJ whole genome shotgun (WGS) entry which is preliminary data.</text>
</comment>
<accession>A0ABT4JNE3</accession>
<protein>
    <submittedName>
        <fullName evidence="1">Uncharacterized protein</fullName>
    </submittedName>
</protein>
<evidence type="ECO:0000313" key="1">
    <source>
        <dbReference type="EMBL" id="MCZ2491640.1"/>
    </source>
</evidence>
<name>A0ABT4JNE3_9LACO</name>
<keyword evidence="2" id="KW-1185">Reference proteome</keyword>
<sequence>MKFNNIKNNQLQLIVGGYNKTKYGKPIKNVAQCFGLGLNITRV</sequence>
<dbReference type="EMBL" id="JANXLI010000004">
    <property type="protein sequence ID" value="MCZ2491640.1"/>
    <property type="molecule type" value="Genomic_DNA"/>
</dbReference>
<evidence type="ECO:0000313" key="2">
    <source>
        <dbReference type="Proteomes" id="UP001081467"/>
    </source>
</evidence>
<gene>
    <name evidence="1" type="ORF">N0K80_05645</name>
</gene>